<evidence type="ECO:0000313" key="2">
    <source>
        <dbReference type="Proteomes" id="UP000094622"/>
    </source>
</evidence>
<protein>
    <submittedName>
        <fullName evidence="1">Uncharacterized protein</fullName>
    </submittedName>
</protein>
<comment type="caution">
    <text evidence="1">The sequence shown here is derived from an EMBL/GenBank/DDBJ whole genome shotgun (WGS) entry which is preliminary data.</text>
</comment>
<proteinExistence type="predicted"/>
<sequence length="197" mass="21039">MAEATPPAAEAPAPGGEAGVIVAQRALLYEEPLPGGEGTRAEGQALWTFVPASGPDDRGAIRAEIAIPDHGVSLVMVIRRNQDASLPASHLVDLQFTLGTQFTGNGISTTPGLILKPTEDARGDPLVGAVAPVADNHFWLALSSVERDVTRNVSLLRERDWIDVPIRYGNRRRAILTFEKGGPGNRVFEQAFAAWTP</sequence>
<organism evidence="1 2">
    <name type="scientific">Methylobrevis pamukkalensis</name>
    <dbReference type="NCBI Taxonomy" id="1439726"/>
    <lineage>
        <taxon>Bacteria</taxon>
        <taxon>Pseudomonadati</taxon>
        <taxon>Pseudomonadota</taxon>
        <taxon>Alphaproteobacteria</taxon>
        <taxon>Hyphomicrobiales</taxon>
        <taxon>Pleomorphomonadaceae</taxon>
        <taxon>Methylobrevis</taxon>
    </lineage>
</organism>
<evidence type="ECO:0000313" key="1">
    <source>
        <dbReference type="EMBL" id="ODN68581.1"/>
    </source>
</evidence>
<dbReference type="AlphaFoldDB" id="A0A1E3GZ49"/>
<accession>A0A1E3GZ49</accession>
<gene>
    <name evidence="1" type="ORF">A6302_04129</name>
</gene>
<name>A0A1E3GZ49_9HYPH</name>
<keyword evidence="2" id="KW-1185">Reference proteome</keyword>
<dbReference type="Proteomes" id="UP000094622">
    <property type="component" value="Unassembled WGS sequence"/>
</dbReference>
<reference evidence="1 2" key="1">
    <citation type="submission" date="2016-07" db="EMBL/GenBank/DDBJ databases">
        <title>Draft Genome Sequence of Methylobrevis pamukkalensis PK2.</title>
        <authorList>
            <person name="Vasilenko O.V."/>
            <person name="Doronina N.V."/>
            <person name="Shmareva M.N."/>
            <person name="Tarlachkov S.V."/>
            <person name="Mustakhimov I."/>
            <person name="Trotsenko Y.A."/>
        </authorList>
    </citation>
    <scope>NUCLEOTIDE SEQUENCE [LARGE SCALE GENOMIC DNA]</scope>
    <source>
        <strain evidence="1 2">PK2</strain>
    </source>
</reference>
<dbReference type="EMBL" id="MCRJ01000157">
    <property type="protein sequence ID" value="ODN68581.1"/>
    <property type="molecule type" value="Genomic_DNA"/>
</dbReference>